<dbReference type="GO" id="GO:0003700">
    <property type="term" value="F:DNA-binding transcription factor activity"/>
    <property type="evidence" value="ECO:0007669"/>
    <property type="project" value="InterPro"/>
</dbReference>
<proteinExistence type="predicted"/>
<dbReference type="NCBIfam" id="NF033788">
    <property type="entry name" value="HTH_metalloreg"/>
    <property type="match status" value="1"/>
</dbReference>
<accession>A0A1M5K805</accession>
<evidence type="ECO:0000313" key="6">
    <source>
        <dbReference type="Proteomes" id="UP000190675"/>
    </source>
</evidence>
<protein>
    <submittedName>
        <fullName evidence="5">DNA-binding transcriptional regulator, ArsR family</fullName>
    </submittedName>
</protein>
<dbReference type="InterPro" id="IPR036390">
    <property type="entry name" value="WH_DNA-bd_sf"/>
</dbReference>
<dbReference type="AlphaFoldDB" id="A0A1M5K805"/>
<dbReference type="Gene3D" id="1.10.10.10">
    <property type="entry name" value="Winged helix-like DNA-binding domain superfamily/Winged helix DNA-binding domain"/>
    <property type="match status" value="1"/>
</dbReference>
<dbReference type="PANTHER" id="PTHR43132:SF2">
    <property type="entry name" value="ARSENICAL RESISTANCE OPERON REPRESSOR ARSR-RELATED"/>
    <property type="match status" value="1"/>
</dbReference>
<dbReference type="Proteomes" id="UP000190675">
    <property type="component" value="Chromosome I"/>
</dbReference>
<dbReference type="SUPFAM" id="SSF46785">
    <property type="entry name" value="Winged helix' DNA-binding domain"/>
    <property type="match status" value="1"/>
</dbReference>
<dbReference type="InterPro" id="IPR036388">
    <property type="entry name" value="WH-like_DNA-bd_sf"/>
</dbReference>
<evidence type="ECO:0000313" key="5">
    <source>
        <dbReference type="EMBL" id="SHG48947.1"/>
    </source>
</evidence>
<dbReference type="InterPro" id="IPR001845">
    <property type="entry name" value="HTH_ArsR_DNA-bd_dom"/>
</dbReference>
<keyword evidence="3" id="KW-0804">Transcription</keyword>
<keyword evidence="2 5" id="KW-0238">DNA-binding</keyword>
<name>A0A1M5K805_9BRAD</name>
<dbReference type="Pfam" id="PF01022">
    <property type="entry name" value="HTH_5"/>
    <property type="match status" value="1"/>
</dbReference>
<dbReference type="PRINTS" id="PR00778">
    <property type="entry name" value="HTHARSR"/>
</dbReference>
<gene>
    <name evidence="5" type="ORF">SAMN05444169_2702</name>
</gene>
<dbReference type="CDD" id="cd00090">
    <property type="entry name" value="HTH_ARSR"/>
    <property type="match status" value="1"/>
</dbReference>
<sequence length="146" mass="15750">MLNKSRRGNVMKMGAGAAQANSEKQAMRAVATATRMAAETGADDAAALKKLAKQAGEAAQLLKLLGNEKRLLVLCFLAARGEMTVGELVGVAKLSQSALSQHLARLRADGLVTFRRTSQTLHYRIADKRALRIIQVLKEIYCGTIK</sequence>
<keyword evidence="1" id="KW-0805">Transcription regulation</keyword>
<evidence type="ECO:0000256" key="1">
    <source>
        <dbReference type="ARBA" id="ARBA00023015"/>
    </source>
</evidence>
<dbReference type="GO" id="GO:0003677">
    <property type="term" value="F:DNA binding"/>
    <property type="evidence" value="ECO:0007669"/>
    <property type="project" value="UniProtKB-KW"/>
</dbReference>
<dbReference type="InterPro" id="IPR011991">
    <property type="entry name" value="ArsR-like_HTH"/>
</dbReference>
<dbReference type="EMBL" id="LT670818">
    <property type="protein sequence ID" value="SHG48947.1"/>
    <property type="molecule type" value="Genomic_DNA"/>
</dbReference>
<dbReference type="SMART" id="SM00418">
    <property type="entry name" value="HTH_ARSR"/>
    <property type="match status" value="1"/>
</dbReference>
<evidence type="ECO:0000256" key="2">
    <source>
        <dbReference type="ARBA" id="ARBA00023125"/>
    </source>
</evidence>
<organism evidence="5 6">
    <name type="scientific">Bradyrhizobium erythrophlei</name>
    <dbReference type="NCBI Taxonomy" id="1437360"/>
    <lineage>
        <taxon>Bacteria</taxon>
        <taxon>Pseudomonadati</taxon>
        <taxon>Pseudomonadota</taxon>
        <taxon>Alphaproteobacteria</taxon>
        <taxon>Hyphomicrobiales</taxon>
        <taxon>Nitrobacteraceae</taxon>
        <taxon>Bradyrhizobium</taxon>
    </lineage>
</organism>
<dbReference type="InterPro" id="IPR051011">
    <property type="entry name" value="Metal_resp_trans_reg"/>
</dbReference>
<dbReference type="PANTHER" id="PTHR43132">
    <property type="entry name" value="ARSENICAL RESISTANCE OPERON REPRESSOR ARSR-RELATED"/>
    <property type="match status" value="1"/>
</dbReference>
<reference evidence="5 6" key="1">
    <citation type="submission" date="2016-11" db="EMBL/GenBank/DDBJ databases">
        <authorList>
            <person name="Jaros S."/>
            <person name="Januszkiewicz K."/>
            <person name="Wedrychowicz H."/>
        </authorList>
    </citation>
    <scope>NUCLEOTIDE SEQUENCE [LARGE SCALE GENOMIC DNA]</scope>
    <source>
        <strain evidence="5 6">GAS242</strain>
    </source>
</reference>
<dbReference type="PROSITE" id="PS50987">
    <property type="entry name" value="HTH_ARSR_2"/>
    <property type="match status" value="1"/>
</dbReference>
<feature type="domain" description="HTH arsR-type" evidence="4">
    <location>
        <begin position="51"/>
        <end position="146"/>
    </location>
</feature>
<evidence type="ECO:0000256" key="3">
    <source>
        <dbReference type="ARBA" id="ARBA00023163"/>
    </source>
</evidence>
<evidence type="ECO:0000259" key="4">
    <source>
        <dbReference type="PROSITE" id="PS50987"/>
    </source>
</evidence>